<dbReference type="InterPro" id="IPR043519">
    <property type="entry name" value="NT_sf"/>
</dbReference>
<accession>A0A381RY33</accession>
<dbReference type="GO" id="GO:0017148">
    <property type="term" value="P:negative regulation of translation"/>
    <property type="evidence" value="ECO:0007669"/>
    <property type="project" value="TreeGrafter"/>
</dbReference>
<dbReference type="PANTHER" id="PTHR21043:SF0">
    <property type="entry name" value="MITOCHONDRIAL ASSEMBLY OF RIBOSOMAL LARGE SUBUNIT PROTEIN 1"/>
    <property type="match status" value="1"/>
</dbReference>
<dbReference type="AlphaFoldDB" id="A0A381RY33"/>
<name>A0A381RY33_9ZZZZ</name>
<evidence type="ECO:0000256" key="1">
    <source>
        <dbReference type="ARBA" id="ARBA00010574"/>
    </source>
</evidence>
<dbReference type="Gene3D" id="3.30.460.10">
    <property type="entry name" value="Beta Polymerase, domain 2"/>
    <property type="match status" value="1"/>
</dbReference>
<dbReference type="InterPro" id="IPR004394">
    <property type="entry name" value="Iojap/RsfS/C7orf30"/>
</dbReference>
<evidence type="ECO:0008006" key="3">
    <source>
        <dbReference type="Google" id="ProtNLM"/>
    </source>
</evidence>
<dbReference type="HAMAP" id="MF_01477">
    <property type="entry name" value="Iojap_RsfS"/>
    <property type="match status" value="1"/>
</dbReference>
<dbReference type="GO" id="GO:0043023">
    <property type="term" value="F:ribosomal large subunit binding"/>
    <property type="evidence" value="ECO:0007669"/>
    <property type="project" value="TreeGrafter"/>
</dbReference>
<dbReference type="PANTHER" id="PTHR21043">
    <property type="entry name" value="IOJAP SUPERFAMILY ORTHOLOG"/>
    <property type="match status" value="1"/>
</dbReference>
<organism evidence="2">
    <name type="scientific">marine metagenome</name>
    <dbReference type="NCBI Taxonomy" id="408172"/>
    <lineage>
        <taxon>unclassified sequences</taxon>
        <taxon>metagenomes</taxon>
        <taxon>ecological metagenomes</taxon>
    </lineage>
</organism>
<proteinExistence type="inferred from homology"/>
<dbReference type="SUPFAM" id="SSF81301">
    <property type="entry name" value="Nucleotidyltransferase"/>
    <property type="match status" value="1"/>
</dbReference>
<reference evidence="2" key="1">
    <citation type="submission" date="2018-05" db="EMBL/GenBank/DDBJ databases">
        <authorList>
            <person name="Lanie J.A."/>
            <person name="Ng W.-L."/>
            <person name="Kazmierczak K.M."/>
            <person name="Andrzejewski T.M."/>
            <person name="Davidsen T.M."/>
            <person name="Wayne K.J."/>
            <person name="Tettelin H."/>
            <person name="Glass J.I."/>
            <person name="Rusch D."/>
            <person name="Podicherti R."/>
            <person name="Tsui H.-C.T."/>
            <person name="Winkler M.E."/>
        </authorList>
    </citation>
    <scope>NUCLEOTIDE SEQUENCE</scope>
</reference>
<dbReference type="NCBIfam" id="TIGR00090">
    <property type="entry name" value="rsfS_iojap_ybeB"/>
    <property type="match status" value="1"/>
</dbReference>
<dbReference type="GO" id="GO:0090071">
    <property type="term" value="P:negative regulation of ribosome biogenesis"/>
    <property type="evidence" value="ECO:0007669"/>
    <property type="project" value="TreeGrafter"/>
</dbReference>
<sequence length="115" mass="13140">MEILKLKKTVEKILDQNKAKHIVAINLKGKSSIADYMIIASGSSSRHIQSLSEILLAHLQKNGLTECKIEGKASKDWKLIDAMDIIVHIFNPEKRKFYDLEKMWSEPFSKESLTL</sequence>
<comment type="similarity">
    <text evidence="1">Belongs to the Iojap/RsfS family.</text>
</comment>
<evidence type="ECO:0000313" key="2">
    <source>
        <dbReference type="EMBL" id="SUZ96752.1"/>
    </source>
</evidence>
<dbReference type="Pfam" id="PF02410">
    <property type="entry name" value="RsfS"/>
    <property type="match status" value="1"/>
</dbReference>
<dbReference type="EMBL" id="UINC01002445">
    <property type="protein sequence ID" value="SUZ96752.1"/>
    <property type="molecule type" value="Genomic_DNA"/>
</dbReference>
<protein>
    <recommendedName>
        <fullName evidence="3">Ribosomal silencing factor RsfS</fullName>
    </recommendedName>
</protein>
<gene>
    <name evidence="2" type="ORF">METZ01_LOCUS49606</name>
</gene>